<keyword evidence="4" id="KW-1133">Transmembrane helix</keyword>
<feature type="transmembrane region" description="Helical" evidence="4">
    <location>
        <begin position="1095"/>
        <end position="1113"/>
    </location>
</feature>
<dbReference type="Gene3D" id="2.10.220.10">
    <property type="entry name" value="Hormone Receptor, Insulin-like Growth Factor Receptor 1, Chain A, domain 2"/>
    <property type="match status" value="2"/>
</dbReference>
<protein>
    <submittedName>
        <fullName evidence="5">Fu domain containing protein</fullName>
    </submittedName>
</protein>
<dbReference type="CDD" id="cd00064">
    <property type="entry name" value="FU"/>
    <property type="match status" value="2"/>
</dbReference>
<dbReference type="PANTHER" id="PTHR38934:SF6">
    <property type="entry name" value="CHROMOSOME UNDETERMINED SCAFFOLD_176, WHOLE GENOME SHOTGUN SEQUENCE"/>
    <property type="match status" value="1"/>
</dbReference>
<dbReference type="InterPro" id="IPR013783">
    <property type="entry name" value="Ig-like_fold"/>
</dbReference>
<keyword evidence="1" id="KW-0732">Signal</keyword>
<feature type="transmembrane region" description="Helical" evidence="4">
    <location>
        <begin position="1181"/>
        <end position="1199"/>
    </location>
</feature>
<keyword evidence="4" id="KW-0472">Membrane</keyword>
<dbReference type="Gene3D" id="2.60.40.10">
    <property type="entry name" value="Immunoglobulins"/>
    <property type="match status" value="1"/>
</dbReference>
<accession>A0A078AJ94</accession>
<evidence type="ECO:0000256" key="2">
    <source>
        <dbReference type="ARBA" id="ARBA00022737"/>
    </source>
</evidence>
<dbReference type="SMART" id="SM00261">
    <property type="entry name" value="FU"/>
    <property type="match status" value="4"/>
</dbReference>
<gene>
    <name evidence="5" type="primary">Contig3.g3</name>
    <name evidence="5" type="ORF">STYLEM_11324</name>
</gene>
<dbReference type="Proteomes" id="UP000039865">
    <property type="component" value="Unassembled WGS sequence"/>
</dbReference>
<name>A0A078AJ94_STYLE</name>
<evidence type="ECO:0000313" key="6">
    <source>
        <dbReference type="Proteomes" id="UP000039865"/>
    </source>
</evidence>
<feature type="transmembrane region" description="Helical" evidence="4">
    <location>
        <begin position="1205"/>
        <end position="1224"/>
    </location>
</feature>
<keyword evidence="4" id="KW-0812">Transmembrane</keyword>
<organism evidence="5 6">
    <name type="scientific">Stylonychia lemnae</name>
    <name type="common">Ciliate</name>
    <dbReference type="NCBI Taxonomy" id="5949"/>
    <lineage>
        <taxon>Eukaryota</taxon>
        <taxon>Sar</taxon>
        <taxon>Alveolata</taxon>
        <taxon>Ciliophora</taxon>
        <taxon>Intramacronucleata</taxon>
        <taxon>Spirotrichea</taxon>
        <taxon>Stichotrichia</taxon>
        <taxon>Sporadotrichida</taxon>
        <taxon>Oxytrichidae</taxon>
        <taxon>Stylonychinae</taxon>
        <taxon>Stylonychia</taxon>
    </lineage>
</organism>
<feature type="transmembrane region" description="Helical" evidence="4">
    <location>
        <begin position="1236"/>
        <end position="1256"/>
    </location>
</feature>
<dbReference type="InterPro" id="IPR009030">
    <property type="entry name" value="Growth_fac_rcpt_cys_sf"/>
</dbReference>
<feature type="transmembrane region" description="Helical" evidence="4">
    <location>
        <begin position="1057"/>
        <end position="1074"/>
    </location>
</feature>
<dbReference type="OrthoDB" id="300641at2759"/>
<evidence type="ECO:0000256" key="3">
    <source>
        <dbReference type="ARBA" id="ARBA00023157"/>
    </source>
</evidence>
<evidence type="ECO:0000256" key="4">
    <source>
        <dbReference type="SAM" id="Phobius"/>
    </source>
</evidence>
<dbReference type="InterPro" id="IPR011936">
    <property type="entry name" value="Myxo_disulph_rpt"/>
</dbReference>
<evidence type="ECO:0000313" key="5">
    <source>
        <dbReference type="EMBL" id="CDW82294.1"/>
    </source>
</evidence>
<proteinExistence type="predicted"/>
<dbReference type="PANTHER" id="PTHR38934">
    <property type="entry name" value="HYPHALLY REGULATED CELL WALL PROTEIN 1"/>
    <property type="match status" value="1"/>
</dbReference>
<reference evidence="5 6" key="1">
    <citation type="submission" date="2014-06" db="EMBL/GenBank/DDBJ databases">
        <authorList>
            <person name="Swart Estienne"/>
        </authorList>
    </citation>
    <scope>NUCLEOTIDE SEQUENCE [LARGE SCALE GENOMIC DNA]</scope>
    <source>
        <strain evidence="5 6">130c</strain>
    </source>
</reference>
<dbReference type="NCBIfam" id="TIGR02232">
    <property type="entry name" value="myxo_disulf_rpt"/>
    <property type="match status" value="1"/>
</dbReference>
<dbReference type="SUPFAM" id="SSF57184">
    <property type="entry name" value="Growth factor receptor domain"/>
    <property type="match status" value="2"/>
</dbReference>
<dbReference type="InterPro" id="IPR006212">
    <property type="entry name" value="Furin_repeat"/>
</dbReference>
<feature type="transmembrane region" description="Helical" evidence="4">
    <location>
        <begin position="1125"/>
        <end position="1150"/>
    </location>
</feature>
<sequence length="1381" mass="157455">MDLRGIILAHLEEFKQKIPLLTLLLILELTELMVINLVFGYHQNVKIYYATKTAGDFRKVYGTCRFYSDPVAPIVQNRIGLPIDSYNGGFSIGSKKYFVQLEQFTQCSGYPMTTEMKLFSNQPLPSFIKFDPILYALTITPNQASAEGIINLVYSAYIIESSGFSNSTNFQIELLPNSPPKAIQNFQTDIDDQQITYKVSDAPQPINKVQEQYYIKVSLYDEFTSAKPNNYYVSLKVNQNKAPLTTQITNFTISTLMITRSFEYSIWRQNFTDLEGDIVQISCEKLSAAPNTNWISITYNETADGIIKFKGKTPRDNSYAADYTFSCTAKDQFDGTPNVYNFSMKVIPKPPISIVNPIQKQTSTVRRKYEFEFSNATQDSTGESNYCFLFINGTAYNQLIHRWILFNATNNSISIYPDSNQQSGNYTFSIKFDDLISTPVFSNFTFEVIPNFELVPLWEISNKPVIIENFFFFDHDKSLLFRDPEGYAFTMNQLPHFINLNSSNGTYGGITSEFDIGTYPMECVGVDEAGWETVIPFNIIVKPCYYKCRSCSDENYNTCKRCKPGFFFLNSECVDECPEGMYGDQQTLNCVKCPQKCRQCTGPDSNTQCSSCNFGYFFLVSGCFSKCPDLFFGDTATFSCLRCNSACSVCYGASSTQCSNCTELFAENEVGTIQKQGYILSGGTTCKIPKCIDGTYFKWSNNNLLSGECLKCHSSCKRCFDIDDQSCLSCNQGYRYNLATKKCIPCEQIYGFFTNEERDCEEICGDGILIDKQCDDGNTVSGDGCSNQCMLEYGYICPAANQTCKENIPPVFTITSISKLNLISLEFSKPVNIKDTSSISTENIIVEISGPNGFYDFGFRIIEQPGMELKPDRDIRRFGIILQDIKTSLIGLESIKIYFKDVSQIYDKSGNVLTLGTYEAIQAQPFIYISKQEKAALNSGGSSMKMAFLSVFSFNIALKVVLNSSMQYLWGLVHALQIFNYLLFINIDFPENVEIFSNYLKVATGDVDELKDYIPSISSLLIDENQIHSDMDNEKMPQKFQDNDISPYFIVAFGQKLTLWCLGLMVILPCVLLLNKLCKRVKIWEDLQRSFFFNGPLRTFIEMYIELIIQVVINTQFVKFRNLSQIITTTFAFVFGALSLLLPFLTMTLISKNRRYLKKIEWKNSLSMLTEEFSHKTILQLIYYPLFMYQRLIIAGTLVYVYDAPILQCVIVIICNFAMMVYMITVKPFKQENQQITTVIDEFIIMICLMIFIYIASTEYDPDKMKQLGMLVIFMIIFSVIKNFSVVIYFGYIESRARMQRMFGAEDLQKDSHDTFGSTDSDFEDMIVQTDDISTKRTLRLNKLNMDFENKIDNEQAPPSTNLGDTYIKGQKYYDNITRIV</sequence>
<dbReference type="Pfam" id="PF13948">
    <property type="entry name" value="DUF4215"/>
    <property type="match status" value="1"/>
</dbReference>
<dbReference type="EMBL" id="CCKQ01010778">
    <property type="protein sequence ID" value="CDW82294.1"/>
    <property type="molecule type" value="Genomic_DNA"/>
</dbReference>
<keyword evidence="2" id="KW-0677">Repeat</keyword>
<dbReference type="InParanoid" id="A0A078AJ94"/>
<keyword evidence="3" id="KW-1015">Disulfide bond</keyword>
<feature type="transmembrane region" description="Helical" evidence="4">
    <location>
        <begin position="1268"/>
        <end position="1292"/>
    </location>
</feature>
<keyword evidence="6" id="KW-1185">Reference proteome</keyword>
<evidence type="ECO:0000256" key="1">
    <source>
        <dbReference type="ARBA" id="ARBA00022729"/>
    </source>
</evidence>
<dbReference type="OMA" id="YMIDENI"/>